<evidence type="ECO:0000256" key="1">
    <source>
        <dbReference type="SAM" id="MobiDB-lite"/>
    </source>
</evidence>
<accession>A0A9E7KP13</accession>
<proteinExistence type="predicted"/>
<gene>
    <name evidence="2" type="ORF">MUK42_34449</name>
</gene>
<dbReference type="EMBL" id="CP097510">
    <property type="protein sequence ID" value="URE28403.1"/>
    <property type="molecule type" value="Genomic_DNA"/>
</dbReference>
<keyword evidence="3" id="KW-1185">Reference proteome</keyword>
<sequence>MSLWKLGSLPYHLCTYGGGLGTMAFIRGFKQARHLLAAFWKSTRIPSEIIHKIFGTVWFGPGHPVQTGPGSDRATAEPNGAEPGRSSRPCRAGPFKNCNGPGRTEPEAGPGRRFIPVLSGTGQNRVCPTRLGAAQLGAARLGSAPPGSARLRPARLGSARLGSVRLVSARPRLSAALPRTRLIPPPPGRGIVGMRNAPARARARVHLPSLFARLHFERSICSPTSPSKTTSSWLNLMDF</sequence>
<protein>
    <submittedName>
        <fullName evidence="2">Uncharacterized protein</fullName>
    </submittedName>
</protein>
<evidence type="ECO:0000313" key="2">
    <source>
        <dbReference type="EMBL" id="URE28403.1"/>
    </source>
</evidence>
<dbReference type="AlphaFoldDB" id="A0A9E7KP13"/>
<dbReference type="Proteomes" id="UP001055439">
    <property type="component" value="Chromosome 8"/>
</dbReference>
<dbReference type="OrthoDB" id="5801062at2759"/>
<reference evidence="2" key="1">
    <citation type="submission" date="2022-05" db="EMBL/GenBank/DDBJ databases">
        <title>The Musa troglodytarum L. genome provides insights into the mechanism of non-climacteric behaviour and enrichment of carotenoids.</title>
        <authorList>
            <person name="Wang J."/>
        </authorList>
    </citation>
    <scope>NUCLEOTIDE SEQUENCE</scope>
    <source>
        <tissue evidence="2">Leaf</tissue>
    </source>
</reference>
<evidence type="ECO:0000313" key="3">
    <source>
        <dbReference type="Proteomes" id="UP001055439"/>
    </source>
</evidence>
<feature type="region of interest" description="Disordered" evidence="1">
    <location>
        <begin position="64"/>
        <end position="93"/>
    </location>
</feature>
<name>A0A9E7KP13_9LILI</name>
<organism evidence="2 3">
    <name type="scientific">Musa troglodytarum</name>
    <name type="common">fe'i banana</name>
    <dbReference type="NCBI Taxonomy" id="320322"/>
    <lineage>
        <taxon>Eukaryota</taxon>
        <taxon>Viridiplantae</taxon>
        <taxon>Streptophyta</taxon>
        <taxon>Embryophyta</taxon>
        <taxon>Tracheophyta</taxon>
        <taxon>Spermatophyta</taxon>
        <taxon>Magnoliopsida</taxon>
        <taxon>Liliopsida</taxon>
        <taxon>Zingiberales</taxon>
        <taxon>Musaceae</taxon>
        <taxon>Musa</taxon>
    </lineage>
</organism>